<protein>
    <submittedName>
        <fullName evidence="1">U3 small nucleolar RNA-associated protein</fullName>
    </submittedName>
</protein>
<dbReference type="EMBL" id="JAMZIH010005309">
    <property type="protein sequence ID" value="KAJ1675433.1"/>
    <property type="molecule type" value="Genomic_DNA"/>
</dbReference>
<keyword evidence="2" id="KW-1185">Reference proteome</keyword>
<gene>
    <name evidence="1" type="primary">UTP4</name>
    <name evidence="1" type="ORF">EV182_001273</name>
</gene>
<accession>A0ACC1HFT6</accession>
<evidence type="ECO:0000313" key="1">
    <source>
        <dbReference type="EMBL" id="KAJ1675433.1"/>
    </source>
</evidence>
<sequence length="669" mass="74350">MEVHRCRFADYVPSAINSLQFAPATASTKYPYLAVGRANGEIELWNSRAGFTLEKVIPGGSGKNNGGTNLEAVAWAHQVHLTADDLELFDEPEEREERVQRLRKAPPRLFSAGLNAAVIEWDLGTLSPKKVVDSYGGSVWCMAVNHAQTILAIGTEDGRVRLFDIVDNSLSYARSFDSINTRILCMAWLPDDDGIVTGSADGTIRRWDVSTGHCLSRMTVERDGSDPSLIWSILALSDSTIVSGDSRGYVTFWDGRMDVISQKFNTHGADVLCLVADKAGNAVYCSGVDPKVVVLHRQSARGKNRRSGSKWVMAGFRRYHTNDVRAIAVDTTRPVDALVTGGVDTQMAVCPADKFPNQPQRRMPCFPPMRCRVMSVASGARLFMQQHRNQLKVWRLGAAQPIPQDRRDQMETGHSMPVIKEPQMLLQMDLKTSSTLICSAISSDGTWIAASDNTQIKLFYVRTEDDMPGDQDFLSVKKVQDFPPANLIPVNLELKYATQLAFTPDGGKLIVTTAECMVVVIGISRLESGEWEFTVLRRFAHHRASEDERDDDHENNHDGLTVLPEVSHCTQDANMRAVRTMNSLAISPDGRWLATGDSLNRFHVFDLASLQHQAAVPQLSSAIANPHTAVTFRCHPHESRLVFATANKEIYEWDVEIKDLSSWSKHYSH</sequence>
<dbReference type="Proteomes" id="UP001145114">
    <property type="component" value="Unassembled WGS sequence"/>
</dbReference>
<feature type="non-terminal residue" evidence="1">
    <location>
        <position position="669"/>
    </location>
</feature>
<comment type="caution">
    <text evidence="1">The sequence shown here is derived from an EMBL/GenBank/DDBJ whole genome shotgun (WGS) entry which is preliminary data.</text>
</comment>
<organism evidence="1 2">
    <name type="scientific">Spiromyces aspiralis</name>
    <dbReference type="NCBI Taxonomy" id="68401"/>
    <lineage>
        <taxon>Eukaryota</taxon>
        <taxon>Fungi</taxon>
        <taxon>Fungi incertae sedis</taxon>
        <taxon>Zoopagomycota</taxon>
        <taxon>Kickxellomycotina</taxon>
        <taxon>Kickxellomycetes</taxon>
        <taxon>Kickxellales</taxon>
        <taxon>Kickxellaceae</taxon>
        <taxon>Spiromyces</taxon>
    </lineage>
</organism>
<reference evidence="1" key="1">
    <citation type="submission" date="2022-06" db="EMBL/GenBank/DDBJ databases">
        <title>Phylogenomic reconstructions and comparative analyses of Kickxellomycotina fungi.</title>
        <authorList>
            <person name="Reynolds N.K."/>
            <person name="Stajich J.E."/>
            <person name="Barry K."/>
            <person name="Grigoriev I.V."/>
            <person name="Crous P."/>
            <person name="Smith M.E."/>
        </authorList>
    </citation>
    <scope>NUCLEOTIDE SEQUENCE</scope>
    <source>
        <strain evidence="1">RSA 2271</strain>
    </source>
</reference>
<evidence type="ECO:0000313" key="2">
    <source>
        <dbReference type="Proteomes" id="UP001145114"/>
    </source>
</evidence>
<proteinExistence type="predicted"/>
<name>A0ACC1HFT6_9FUNG</name>